<dbReference type="InterPro" id="IPR005123">
    <property type="entry name" value="Oxoglu/Fe-dep_dioxygenase_dom"/>
</dbReference>
<sequence>MGSHPQLNKLPVVEFTETKLNPATSSWKSTADAIRRGLETYGSVVVDYYKESDSELQDTMFGLWEELFGLPLETKRKHTSKLAGFGYAGNYPSMPLFECFGIEDGESLEAAKNFTSLMWPLGHHKFCETIHSYAKLLLELDHIVMEMLVSSYGLEKYYPPLVESSFYMTRLIKYHLPHKNNKNEINIGLRPHRDKGFLSVIGSNEVKGLQIQTPDGEWRDFEPSPSKFLILAGEALMVIFSISFAIVVAWSNGRIYSPLHRVIIRGGIKEKYSIGIFSFIRGILQVPEELVDDENPLKFKPFNTFEFMEYCKKSGSTMDASIQTYCGI</sequence>
<protein>
    <recommendedName>
        <fullName evidence="5">Fe2OG dioxygenase domain-containing protein</fullName>
    </recommendedName>
</protein>
<dbReference type="Pfam" id="PF14226">
    <property type="entry name" value="DIOX_N"/>
    <property type="match status" value="1"/>
</dbReference>
<proteinExistence type="inferred from homology"/>
<dbReference type="PROSITE" id="PS51471">
    <property type="entry name" value="FE2OG_OXY"/>
    <property type="match status" value="1"/>
</dbReference>
<evidence type="ECO:0000256" key="4">
    <source>
        <dbReference type="SAM" id="Phobius"/>
    </source>
</evidence>
<gene>
    <name evidence="6" type="ORF">DH2020_013320</name>
</gene>
<dbReference type="InterPro" id="IPR050231">
    <property type="entry name" value="Iron_ascorbate_oxido_reductase"/>
</dbReference>
<keyword evidence="4" id="KW-1133">Transmembrane helix</keyword>
<accession>A0ABR0X271</accession>
<evidence type="ECO:0000313" key="6">
    <source>
        <dbReference type="EMBL" id="KAK6153681.1"/>
    </source>
</evidence>
<dbReference type="InterPro" id="IPR027443">
    <property type="entry name" value="IPNS-like_sf"/>
</dbReference>
<keyword evidence="2 3" id="KW-0408">Iron</keyword>
<reference evidence="6 7" key="1">
    <citation type="journal article" date="2021" name="Comput. Struct. Biotechnol. J.">
        <title>De novo genome assembly of the potent medicinal plant Rehmannia glutinosa using nanopore technology.</title>
        <authorList>
            <person name="Ma L."/>
            <person name="Dong C."/>
            <person name="Song C."/>
            <person name="Wang X."/>
            <person name="Zheng X."/>
            <person name="Niu Y."/>
            <person name="Chen S."/>
            <person name="Feng W."/>
        </authorList>
    </citation>
    <scope>NUCLEOTIDE SEQUENCE [LARGE SCALE GENOMIC DNA]</scope>
    <source>
        <strain evidence="6">DH-2019</strain>
    </source>
</reference>
<evidence type="ECO:0000256" key="1">
    <source>
        <dbReference type="ARBA" id="ARBA00022723"/>
    </source>
</evidence>
<organism evidence="6 7">
    <name type="scientific">Rehmannia glutinosa</name>
    <name type="common">Chinese foxglove</name>
    <dbReference type="NCBI Taxonomy" id="99300"/>
    <lineage>
        <taxon>Eukaryota</taxon>
        <taxon>Viridiplantae</taxon>
        <taxon>Streptophyta</taxon>
        <taxon>Embryophyta</taxon>
        <taxon>Tracheophyta</taxon>
        <taxon>Spermatophyta</taxon>
        <taxon>Magnoliopsida</taxon>
        <taxon>eudicotyledons</taxon>
        <taxon>Gunneridae</taxon>
        <taxon>Pentapetalae</taxon>
        <taxon>asterids</taxon>
        <taxon>lamiids</taxon>
        <taxon>Lamiales</taxon>
        <taxon>Orobanchaceae</taxon>
        <taxon>Rehmannieae</taxon>
        <taxon>Rehmannia</taxon>
    </lineage>
</organism>
<dbReference type="InterPro" id="IPR044861">
    <property type="entry name" value="IPNS-like_FE2OG_OXY"/>
</dbReference>
<feature type="domain" description="Fe2OG dioxygenase" evidence="5">
    <location>
        <begin position="165"/>
        <end position="282"/>
    </location>
</feature>
<dbReference type="Gene3D" id="2.60.120.330">
    <property type="entry name" value="B-lactam Antibiotic, Isopenicillin N Synthase, Chain"/>
    <property type="match status" value="1"/>
</dbReference>
<evidence type="ECO:0000259" key="5">
    <source>
        <dbReference type="PROSITE" id="PS51471"/>
    </source>
</evidence>
<dbReference type="PANTHER" id="PTHR47990">
    <property type="entry name" value="2-OXOGLUTARATE (2OG) AND FE(II)-DEPENDENT OXYGENASE SUPERFAMILY PROTEIN-RELATED"/>
    <property type="match status" value="1"/>
</dbReference>
<evidence type="ECO:0000256" key="2">
    <source>
        <dbReference type="ARBA" id="ARBA00023004"/>
    </source>
</evidence>
<comment type="similarity">
    <text evidence="3">Belongs to the iron/ascorbate-dependent oxidoreductase family.</text>
</comment>
<keyword evidence="4" id="KW-0812">Transmembrane</keyword>
<dbReference type="Pfam" id="PF03171">
    <property type="entry name" value="2OG-FeII_Oxy"/>
    <property type="match status" value="1"/>
</dbReference>
<dbReference type="InterPro" id="IPR026992">
    <property type="entry name" value="DIOX_N"/>
</dbReference>
<name>A0ABR0X271_REHGL</name>
<evidence type="ECO:0000256" key="3">
    <source>
        <dbReference type="RuleBase" id="RU003682"/>
    </source>
</evidence>
<keyword evidence="1 3" id="KW-0479">Metal-binding</keyword>
<feature type="transmembrane region" description="Helical" evidence="4">
    <location>
        <begin position="228"/>
        <end position="251"/>
    </location>
</feature>
<comment type="caution">
    <text evidence="6">The sequence shown here is derived from an EMBL/GenBank/DDBJ whole genome shotgun (WGS) entry which is preliminary data.</text>
</comment>
<evidence type="ECO:0000313" key="7">
    <source>
        <dbReference type="Proteomes" id="UP001318860"/>
    </source>
</evidence>
<keyword evidence="7" id="KW-1185">Reference proteome</keyword>
<dbReference type="SUPFAM" id="SSF51197">
    <property type="entry name" value="Clavaminate synthase-like"/>
    <property type="match status" value="1"/>
</dbReference>
<keyword evidence="3" id="KW-0560">Oxidoreductase</keyword>
<dbReference type="Proteomes" id="UP001318860">
    <property type="component" value="Unassembled WGS sequence"/>
</dbReference>
<keyword evidence="4" id="KW-0472">Membrane</keyword>
<dbReference type="EMBL" id="JABTTQ020000006">
    <property type="protein sequence ID" value="KAK6153681.1"/>
    <property type="molecule type" value="Genomic_DNA"/>
</dbReference>